<dbReference type="OrthoDB" id="4578478at2"/>
<dbReference type="GO" id="GO:0045892">
    <property type="term" value="P:negative regulation of DNA-templated transcription"/>
    <property type="evidence" value="ECO:0007669"/>
    <property type="project" value="TreeGrafter"/>
</dbReference>
<evidence type="ECO:0000256" key="8">
    <source>
        <dbReference type="ARBA" id="ARBA00023125"/>
    </source>
</evidence>
<evidence type="ECO:0000256" key="3">
    <source>
        <dbReference type="ARBA" id="ARBA00022485"/>
    </source>
</evidence>
<comment type="PTM">
    <text evidence="11">The Fe-S cluster can be nitrosylated by nitric oxide (NO).</text>
</comment>
<dbReference type="RefSeq" id="WP_076482264.1">
    <property type="nucleotide sequence ID" value="NZ_FTNT01000012.1"/>
</dbReference>
<comment type="cofactor">
    <cofactor evidence="11">
        <name>[4Fe-4S] cluster</name>
        <dbReference type="ChEBI" id="CHEBI:49883"/>
    </cofactor>
    <text evidence="11">Binds 1 [4Fe-4S] cluster per subunit. Following nitrosylation of the [4Fe-4S] cluster binds 1 [4Fe-8(NO)] cluster per subunit.</text>
</comment>
<dbReference type="Proteomes" id="UP000186218">
    <property type="component" value="Unassembled WGS sequence"/>
</dbReference>
<keyword evidence="5 11" id="KW-0408">Iron</keyword>
<evidence type="ECO:0000313" key="13">
    <source>
        <dbReference type="EMBL" id="SIS20083.1"/>
    </source>
</evidence>
<dbReference type="AlphaFoldDB" id="A0A1N7H5N4"/>
<sequence>MDGYRPDQAHVDDISEWNWQVRGRCCGADVDPELFFEPIGRESSAARRRREEQATSVCRDCPVLRQCREHAVRAGERWGVWGGSSAAELTRTVARSA</sequence>
<keyword evidence="11" id="KW-0963">Cytoplasm</keyword>
<keyword evidence="14" id="KW-1185">Reference proteome</keyword>
<comment type="function">
    <text evidence="11">Acts as a transcriptional regulator. Probably redox-responsive. The apo- but not holo-form probably binds DNA.</text>
</comment>
<proteinExistence type="inferred from homology"/>
<protein>
    <recommendedName>
        <fullName evidence="11">Transcriptional regulator WhiB</fullName>
    </recommendedName>
</protein>
<feature type="binding site" evidence="11">
    <location>
        <position position="58"/>
    </location>
    <ligand>
        <name>[4Fe-4S] cluster</name>
        <dbReference type="ChEBI" id="CHEBI:49883"/>
    </ligand>
</feature>
<feature type="binding site" evidence="11">
    <location>
        <position position="26"/>
    </location>
    <ligand>
        <name>[4Fe-4S] cluster</name>
        <dbReference type="ChEBI" id="CHEBI:49883"/>
    </ligand>
</feature>
<evidence type="ECO:0000259" key="12">
    <source>
        <dbReference type="PROSITE" id="PS51674"/>
    </source>
</evidence>
<evidence type="ECO:0000256" key="10">
    <source>
        <dbReference type="ARBA" id="ARBA00023163"/>
    </source>
</evidence>
<evidence type="ECO:0000256" key="4">
    <source>
        <dbReference type="ARBA" id="ARBA00022723"/>
    </source>
</evidence>
<keyword evidence="3 11" id="KW-0004">4Fe-4S</keyword>
<dbReference type="GO" id="GO:0046872">
    <property type="term" value="F:metal ion binding"/>
    <property type="evidence" value="ECO:0007669"/>
    <property type="project" value="UniProtKB-KW"/>
</dbReference>
<dbReference type="InterPro" id="IPR034768">
    <property type="entry name" value="4FE4S_WBL"/>
</dbReference>
<evidence type="ECO:0000256" key="5">
    <source>
        <dbReference type="ARBA" id="ARBA00023004"/>
    </source>
</evidence>
<evidence type="ECO:0000256" key="11">
    <source>
        <dbReference type="HAMAP-Rule" id="MF_01479"/>
    </source>
</evidence>
<name>A0A1N7H5N4_9NOCA</name>
<organism evidence="13 14">
    <name type="scientific">Williamsia sterculiae</name>
    <dbReference type="NCBI Taxonomy" id="1344003"/>
    <lineage>
        <taxon>Bacteria</taxon>
        <taxon>Bacillati</taxon>
        <taxon>Actinomycetota</taxon>
        <taxon>Actinomycetes</taxon>
        <taxon>Mycobacteriales</taxon>
        <taxon>Nocardiaceae</taxon>
        <taxon>Williamsia</taxon>
    </lineage>
</organism>
<dbReference type="GO" id="GO:0005737">
    <property type="term" value="C:cytoplasm"/>
    <property type="evidence" value="ECO:0007669"/>
    <property type="project" value="UniProtKB-SubCell"/>
</dbReference>
<dbReference type="GO" id="GO:0035731">
    <property type="term" value="F:dinitrosyl-iron complex binding"/>
    <property type="evidence" value="ECO:0007669"/>
    <property type="project" value="UniProtKB-UniRule"/>
</dbReference>
<dbReference type="GO" id="GO:0051539">
    <property type="term" value="F:4 iron, 4 sulfur cluster binding"/>
    <property type="evidence" value="ECO:0007669"/>
    <property type="project" value="UniProtKB-UniRule"/>
</dbReference>
<dbReference type="GO" id="GO:0003677">
    <property type="term" value="F:DNA binding"/>
    <property type="evidence" value="ECO:0007669"/>
    <property type="project" value="UniProtKB-UniRule"/>
</dbReference>
<evidence type="ECO:0000256" key="9">
    <source>
        <dbReference type="ARBA" id="ARBA00023157"/>
    </source>
</evidence>
<dbReference type="GO" id="GO:0047134">
    <property type="term" value="F:protein-disulfide reductase [NAD(P)H] activity"/>
    <property type="evidence" value="ECO:0007669"/>
    <property type="project" value="TreeGrafter"/>
</dbReference>
<comment type="subcellular location">
    <subcellularLocation>
        <location evidence="1 11">Cytoplasm</location>
    </subcellularLocation>
</comment>
<feature type="binding site" evidence="11">
    <location>
        <position position="61"/>
    </location>
    <ligand>
        <name>[4Fe-4S] cluster</name>
        <dbReference type="ChEBI" id="CHEBI:49883"/>
    </ligand>
</feature>
<evidence type="ECO:0000256" key="6">
    <source>
        <dbReference type="ARBA" id="ARBA00023014"/>
    </source>
</evidence>
<dbReference type="GO" id="GO:0045454">
    <property type="term" value="P:cell redox homeostasis"/>
    <property type="evidence" value="ECO:0007669"/>
    <property type="project" value="TreeGrafter"/>
</dbReference>
<keyword evidence="8 11" id="KW-0238">DNA-binding</keyword>
<keyword evidence="4 11" id="KW-0479">Metal-binding</keyword>
<dbReference type="PANTHER" id="PTHR38839">
    <property type="entry name" value="TRANSCRIPTIONAL REGULATOR WHID-RELATED"/>
    <property type="match status" value="1"/>
</dbReference>
<dbReference type="HAMAP" id="MF_01479">
    <property type="entry name" value="WhiB"/>
    <property type="match status" value="1"/>
</dbReference>
<reference evidence="13 14" key="1">
    <citation type="submission" date="2017-01" db="EMBL/GenBank/DDBJ databases">
        <authorList>
            <person name="Mah S.A."/>
            <person name="Swanson W.J."/>
            <person name="Moy G.W."/>
            <person name="Vacquier V.D."/>
        </authorList>
    </citation>
    <scope>NUCLEOTIDE SEQUENCE [LARGE SCALE GENOMIC DNA]</scope>
    <source>
        <strain evidence="13 14">CPCC 203464</strain>
    </source>
</reference>
<accession>A0A1N7H5N4</accession>
<feature type="binding site" evidence="11">
    <location>
        <position position="67"/>
    </location>
    <ligand>
        <name>[4Fe-4S] cluster</name>
        <dbReference type="ChEBI" id="CHEBI:49883"/>
    </ligand>
</feature>
<keyword evidence="10 11" id="KW-0804">Transcription</keyword>
<feature type="domain" description="4Fe-4S Wbl-type" evidence="12">
    <location>
        <begin position="24"/>
        <end position="91"/>
    </location>
</feature>
<dbReference type="STRING" id="1344003.SAMN05445060_3538"/>
<dbReference type="EMBL" id="FTNT01000012">
    <property type="protein sequence ID" value="SIS20083.1"/>
    <property type="molecule type" value="Genomic_DNA"/>
</dbReference>
<gene>
    <name evidence="11" type="primary">whiB</name>
    <name evidence="13" type="ORF">SAMN05445060_3538</name>
</gene>
<evidence type="ECO:0000313" key="14">
    <source>
        <dbReference type="Proteomes" id="UP000186218"/>
    </source>
</evidence>
<comment type="similarity">
    <text evidence="2 11">Belongs to the WhiB family.</text>
</comment>
<dbReference type="PROSITE" id="PS51674">
    <property type="entry name" value="4FE4S_WBL"/>
    <property type="match status" value="1"/>
</dbReference>
<evidence type="ECO:0000256" key="2">
    <source>
        <dbReference type="ARBA" id="ARBA00006597"/>
    </source>
</evidence>
<keyword evidence="7 11" id="KW-0805">Transcription regulation</keyword>
<comment type="PTM">
    <text evidence="11">Upon Fe-S cluster removal intramolecular disulfide bonds are formed.</text>
</comment>
<keyword evidence="9 11" id="KW-1015">Disulfide bond</keyword>
<evidence type="ECO:0000256" key="1">
    <source>
        <dbReference type="ARBA" id="ARBA00004496"/>
    </source>
</evidence>
<dbReference type="InterPro" id="IPR003482">
    <property type="entry name" value="Whib"/>
</dbReference>
<keyword evidence="6 11" id="KW-0411">Iron-sulfur</keyword>
<dbReference type="Pfam" id="PF02467">
    <property type="entry name" value="Whib"/>
    <property type="match status" value="1"/>
</dbReference>
<evidence type="ECO:0000256" key="7">
    <source>
        <dbReference type="ARBA" id="ARBA00023015"/>
    </source>
</evidence>